<dbReference type="PROSITE" id="PS00739">
    <property type="entry name" value="ADOHCYASE_2"/>
    <property type="match status" value="1"/>
</dbReference>
<dbReference type="UniPathway" id="UPA00314">
    <property type="reaction ID" value="UER00076"/>
</dbReference>
<dbReference type="HAMAP" id="MF_00563">
    <property type="entry name" value="AdoHcyase"/>
    <property type="match status" value="1"/>
</dbReference>
<dbReference type="GO" id="GO:0006730">
    <property type="term" value="P:one-carbon metabolic process"/>
    <property type="evidence" value="ECO:0007669"/>
    <property type="project" value="UniProtKB-UniRule"/>
</dbReference>
<evidence type="ECO:0000256" key="2">
    <source>
        <dbReference type="ARBA" id="ARBA00022563"/>
    </source>
</evidence>
<comment type="pathway">
    <text evidence="5">Amino-acid biosynthesis; L-homocysteine biosynthesis; L-homocysteine from S-adenosyl-L-homocysteine: step 1/1.</text>
</comment>
<dbReference type="InterPro" id="IPR042172">
    <property type="entry name" value="Adenosylhomocyst_ase-like_sf"/>
</dbReference>
<evidence type="ECO:0000313" key="10">
    <source>
        <dbReference type="EMBL" id="HIH10355.1"/>
    </source>
</evidence>
<feature type="binding site" evidence="5">
    <location>
        <position position="184"/>
    </location>
    <ligand>
        <name>NAD(+)</name>
        <dbReference type="ChEBI" id="CHEBI:57540"/>
    </ligand>
</feature>
<reference evidence="11" key="1">
    <citation type="journal article" date="2020" name="bioRxiv">
        <title>A rank-normalized archaeal taxonomy based on genome phylogeny resolves widespread incomplete and uneven classifications.</title>
        <authorList>
            <person name="Rinke C."/>
            <person name="Chuvochina M."/>
            <person name="Mussig A.J."/>
            <person name="Chaumeil P.-A."/>
            <person name="Waite D.W."/>
            <person name="Whitman W.B."/>
            <person name="Parks D.H."/>
            <person name="Hugenholtz P."/>
        </authorList>
    </citation>
    <scope>NUCLEOTIDE SEQUENCE [LARGE SCALE GENOMIC DNA]</scope>
</reference>
<comment type="caution">
    <text evidence="10">The sequence shown here is derived from an EMBL/GenBank/DDBJ whole genome shotgun (WGS) entry which is preliminary data.</text>
</comment>
<dbReference type="AlphaFoldDB" id="A0A7J4J1R9"/>
<feature type="binding site" evidence="5 7">
    <location>
        <begin position="292"/>
        <end position="294"/>
    </location>
    <ligand>
        <name>NAD(+)</name>
        <dbReference type="ChEBI" id="CHEBI:57540"/>
    </ligand>
</feature>
<dbReference type="GO" id="GO:0005829">
    <property type="term" value="C:cytosol"/>
    <property type="evidence" value="ECO:0007669"/>
    <property type="project" value="TreeGrafter"/>
</dbReference>
<feature type="binding site" evidence="5 6">
    <location>
        <position position="183"/>
    </location>
    <ligand>
        <name>substrate</name>
    </ligand>
</feature>
<gene>
    <name evidence="5" type="primary">ahcY</name>
    <name evidence="10" type="ORF">HA254_06860</name>
</gene>
<dbReference type="InterPro" id="IPR036291">
    <property type="entry name" value="NAD(P)-bd_dom_sf"/>
</dbReference>
<keyword evidence="4 5" id="KW-0520">NAD</keyword>
<evidence type="ECO:0000256" key="6">
    <source>
        <dbReference type="PIRSR" id="PIRSR001109-1"/>
    </source>
</evidence>
<dbReference type="GO" id="GO:0033353">
    <property type="term" value="P:S-adenosylmethionine cycle"/>
    <property type="evidence" value="ECO:0007669"/>
    <property type="project" value="TreeGrafter"/>
</dbReference>
<evidence type="ECO:0000259" key="9">
    <source>
        <dbReference type="SMART" id="SM00997"/>
    </source>
</evidence>
<proteinExistence type="inferred from homology"/>
<dbReference type="NCBIfam" id="NF004005">
    <property type="entry name" value="PRK05476.2-3"/>
    <property type="match status" value="1"/>
</dbReference>
<dbReference type="Proteomes" id="UP000565078">
    <property type="component" value="Unassembled WGS sequence"/>
</dbReference>
<dbReference type="EMBL" id="DUGC01000110">
    <property type="protein sequence ID" value="HIH10355.1"/>
    <property type="molecule type" value="Genomic_DNA"/>
</dbReference>
<comment type="function">
    <text evidence="5">May play a key role in the regulation of the intracellular concentration of adenosylhomocysteine.</text>
</comment>
<feature type="binding site" evidence="7">
    <location>
        <begin position="215"/>
        <end position="220"/>
    </location>
    <ligand>
        <name>NAD(+)</name>
        <dbReference type="ChEBI" id="CHEBI:57540"/>
    </ligand>
</feature>
<protein>
    <recommendedName>
        <fullName evidence="5">Adenosylhomocysteinase</fullName>
        <ecNumber evidence="5">3.13.2.1</ecNumber>
    </recommendedName>
    <alternativeName>
        <fullName evidence="5">S-adenosyl-L-homocysteine hydrolase</fullName>
        <shortName evidence="5">AdoHcyase</shortName>
    </alternativeName>
</protein>
<dbReference type="NCBIfam" id="TIGR00936">
    <property type="entry name" value="ahcY"/>
    <property type="match status" value="1"/>
</dbReference>
<dbReference type="EC" id="3.13.2.1" evidence="5"/>
<dbReference type="GO" id="GO:0004013">
    <property type="term" value="F:adenosylhomocysteinase activity"/>
    <property type="evidence" value="ECO:0007669"/>
    <property type="project" value="UniProtKB-UniRule"/>
</dbReference>
<feature type="binding site" evidence="5 7">
    <location>
        <position position="339"/>
    </location>
    <ligand>
        <name>NAD(+)</name>
        <dbReference type="ChEBI" id="CHEBI:57540"/>
    </ligand>
</feature>
<dbReference type="SUPFAM" id="SSF51735">
    <property type="entry name" value="NAD(P)-binding Rossmann-fold domains"/>
    <property type="match status" value="1"/>
</dbReference>
<feature type="binding site" evidence="7">
    <location>
        <position position="346"/>
    </location>
    <ligand>
        <name>NAD(+)</name>
        <dbReference type="ChEBI" id="CHEBI:57540"/>
    </ligand>
</feature>
<dbReference type="Gene3D" id="3.40.50.720">
    <property type="entry name" value="NAD(P)-binding Rossmann-like Domain"/>
    <property type="match status" value="1"/>
</dbReference>
<evidence type="ECO:0000256" key="4">
    <source>
        <dbReference type="ARBA" id="ARBA00023027"/>
    </source>
</evidence>
<evidence type="ECO:0000256" key="3">
    <source>
        <dbReference type="ARBA" id="ARBA00022801"/>
    </source>
</evidence>
<dbReference type="Pfam" id="PF05221">
    <property type="entry name" value="AdoHcyase"/>
    <property type="match status" value="2"/>
</dbReference>
<dbReference type="GO" id="GO:0071269">
    <property type="term" value="P:L-homocysteine biosynthetic process"/>
    <property type="evidence" value="ECO:0007669"/>
    <property type="project" value="UniProtKB-UniRule"/>
</dbReference>
<comment type="catalytic activity">
    <reaction evidence="5">
        <text>S-adenosyl-L-homocysteine + H2O = L-homocysteine + adenosine</text>
        <dbReference type="Rhea" id="RHEA:21708"/>
        <dbReference type="ChEBI" id="CHEBI:15377"/>
        <dbReference type="ChEBI" id="CHEBI:16335"/>
        <dbReference type="ChEBI" id="CHEBI:57856"/>
        <dbReference type="ChEBI" id="CHEBI:58199"/>
        <dbReference type="EC" id="3.13.2.1"/>
    </reaction>
</comment>
<dbReference type="SMART" id="SM00996">
    <property type="entry name" value="AdoHcyase"/>
    <property type="match status" value="1"/>
</dbReference>
<feature type="binding site" evidence="5">
    <location>
        <position position="271"/>
    </location>
    <ligand>
        <name>NAD(+)</name>
        <dbReference type="ChEBI" id="CHEBI:57540"/>
    </ligand>
</feature>
<evidence type="ECO:0000313" key="11">
    <source>
        <dbReference type="Proteomes" id="UP000565078"/>
    </source>
</evidence>
<dbReference type="SMART" id="SM00997">
    <property type="entry name" value="AdoHcyase_NAD"/>
    <property type="match status" value="1"/>
</dbReference>
<dbReference type="PIRSF" id="PIRSF001109">
    <property type="entry name" value="Ad_hcy_hydrolase"/>
    <property type="match status" value="1"/>
</dbReference>
<evidence type="ECO:0000256" key="7">
    <source>
        <dbReference type="PIRSR" id="PIRSR001109-2"/>
    </source>
</evidence>
<keyword evidence="5" id="KW-0963">Cytoplasm</keyword>
<dbReference type="SUPFAM" id="SSF52283">
    <property type="entry name" value="Formate/glycerate dehydrogenase catalytic domain-like"/>
    <property type="match status" value="1"/>
</dbReference>
<feature type="binding site" evidence="5 7">
    <location>
        <begin position="150"/>
        <end position="152"/>
    </location>
    <ligand>
        <name>NAD(+)</name>
        <dbReference type="ChEBI" id="CHEBI:57540"/>
    </ligand>
</feature>
<name>A0A7J4J1R9_9ARCH</name>
<organism evidence="10 11">
    <name type="scientific">Candidatus Iainarchaeum sp</name>
    <dbReference type="NCBI Taxonomy" id="3101447"/>
    <lineage>
        <taxon>Archaea</taxon>
        <taxon>Candidatus Iainarchaeota</taxon>
        <taxon>Candidatus Iainarchaeia</taxon>
        <taxon>Candidatus Iainarchaeales</taxon>
        <taxon>Candidatus Iainarchaeaceae</taxon>
        <taxon>Candidatus Iainarchaeum</taxon>
    </lineage>
</organism>
<dbReference type="CDD" id="cd00401">
    <property type="entry name" value="SAHH"/>
    <property type="match status" value="1"/>
</dbReference>
<keyword evidence="3 5" id="KW-0378">Hydrolase</keyword>
<evidence type="ECO:0000256" key="8">
    <source>
        <dbReference type="RuleBase" id="RU004166"/>
    </source>
</evidence>
<dbReference type="PANTHER" id="PTHR23420:SF0">
    <property type="entry name" value="ADENOSYLHOMOCYSTEINASE"/>
    <property type="match status" value="1"/>
</dbReference>
<dbReference type="InterPro" id="IPR015878">
    <property type="entry name" value="Ado_hCys_hydrolase_NAD-bd"/>
</dbReference>
<feature type="binding site" evidence="5 6">
    <location>
        <position position="149"/>
    </location>
    <ligand>
        <name>substrate</name>
    </ligand>
</feature>
<comment type="cofactor">
    <cofactor evidence="5 7">
        <name>NAD(+)</name>
        <dbReference type="ChEBI" id="CHEBI:57540"/>
    </cofactor>
    <text evidence="5 7">Binds 1 NAD(+) per subunit.</text>
</comment>
<feature type="binding site" evidence="5 6">
    <location>
        <position position="53"/>
    </location>
    <ligand>
        <name>substrate</name>
    </ligand>
</feature>
<feature type="binding site" evidence="5 6">
    <location>
        <position position="124"/>
    </location>
    <ligand>
        <name>substrate</name>
    </ligand>
</feature>
<feature type="binding site" evidence="5 7">
    <location>
        <position position="236"/>
    </location>
    <ligand>
        <name>NAD(+)</name>
        <dbReference type="ChEBI" id="CHEBI:57540"/>
    </ligand>
</feature>
<comment type="subcellular location">
    <subcellularLocation>
        <location evidence="5">Cytoplasm</location>
    </subcellularLocation>
</comment>
<evidence type="ECO:0000256" key="1">
    <source>
        <dbReference type="ARBA" id="ARBA00007122"/>
    </source>
</evidence>
<dbReference type="PANTHER" id="PTHR23420">
    <property type="entry name" value="ADENOSYLHOMOCYSTEINASE"/>
    <property type="match status" value="1"/>
</dbReference>
<dbReference type="FunFam" id="3.40.50.720:FF:000004">
    <property type="entry name" value="Adenosylhomocysteinase"/>
    <property type="match status" value="1"/>
</dbReference>
<feature type="binding site" evidence="5">
    <location>
        <begin position="213"/>
        <end position="218"/>
    </location>
    <ligand>
        <name>NAD(+)</name>
        <dbReference type="ChEBI" id="CHEBI:57540"/>
    </ligand>
</feature>
<feature type="binding site" evidence="5 6">
    <location>
        <position position="179"/>
    </location>
    <ligand>
        <name>substrate</name>
    </ligand>
</feature>
<dbReference type="PROSITE" id="PS00738">
    <property type="entry name" value="ADOHCYASE_1"/>
    <property type="match status" value="1"/>
</dbReference>
<keyword evidence="2 5" id="KW-0554">One-carbon metabolism</keyword>
<feature type="domain" description="S-adenosyl-L-homocysteine hydrolase NAD binding" evidence="9">
    <location>
        <begin position="184"/>
        <end position="345"/>
    </location>
</feature>
<sequence>MVYAVKDIKLAEQGMAQLEWAQAQMGALLEVKKRFAREKPLKGERIGMALHVTKETGILVRTLVAGGAKVAITGCNPLSTQDDVAAALAAEGVDVFAKKGETREEYYEYLNKVLDTNPTATIDDGLDLVTQIHTQRQDLLKELKVGTEETTTGVIRLRAMERDKELKYPVIAVNDNKTKHLFDNFYGTGQSTMDGILRATNILFAGKSVVVVGYGDCGRGVSEKARGLGGNVIVCEVDPVRALQAKMDGYLVMPLQKALPLGDVFVTVTGNKHAIPRGAFRHMKSGAILANSGHFDVEIDVAALEKMSVRKKRMRWQLDEYTLRNGKKLYLCAEGRLVNLGAAEGHPSTVMSLSFCGQALALEYGLKHRLEAGLHVLPDSVDRHIARLQLHAMGIQIDRLTKEQEKYLNSWKEGT</sequence>
<dbReference type="InterPro" id="IPR000043">
    <property type="entry name" value="Adenosylhomocysteinase-like"/>
</dbReference>
<dbReference type="Gene3D" id="3.40.50.1480">
    <property type="entry name" value="Adenosylhomocysteinase-like"/>
    <property type="match status" value="1"/>
</dbReference>
<evidence type="ECO:0000256" key="5">
    <source>
        <dbReference type="HAMAP-Rule" id="MF_00563"/>
    </source>
</evidence>
<accession>A0A7J4J1R9</accession>
<dbReference type="InterPro" id="IPR020082">
    <property type="entry name" value="S-Ado-L-homoCys_hydrolase_CS"/>
</dbReference>
<dbReference type="Pfam" id="PF00670">
    <property type="entry name" value="AdoHcyase_NAD"/>
    <property type="match status" value="1"/>
</dbReference>
<comment type="similarity">
    <text evidence="1 5 8">Belongs to the adenosylhomocysteinase family.</text>
</comment>